<evidence type="ECO:0000313" key="1">
    <source>
        <dbReference type="EMBL" id="WXA99784.1"/>
    </source>
</evidence>
<sequence length="208" mass="22024">MRALAGVAAFTLAAHARAAEDMPRDHGFELDVRTGYAVPVGSLDGKSPLNAFWAGALPIGLGAGYRIHPRIYVGGYFQYAYGIMSGRICQELDCSANDYRFGVDARFYVSQGQSTQIWIGLGAGAEFAHIRANGPSGRATFDLGGPEYAHLQVGGDYRLSSHVGIGPFVGMSLARFGGGNSSTDGHIDIEDAALHGWLSLGLRGVFNP</sequence>
<organism evidence="1 2">
    <name type="scientific">Pendulispora brunnea</name>
    <dbReference type="NCBI Taxonomy" id="2905690"/>
    <lineage>
        <taxon>Bacteria</taxon>
        <taxon>Pseudomonadati</taxon>
        <taxon>Myxococcota</taxon>
        <taxon>Myxococcia</taxon>
        <taxon>Myxococcales</taxon>
        <taxon>Sorangiineae</taxon>
        <taxon>Pendulisporaceae</taxon>
        <taxon>Pendulispora</taxon>
    </lineage>
</organism>
<evidence type="ECO:0000313" key="2">
    <source>
        <dbReference type="Proteomes" id="UP001379533"/>
    </source>
</evidence>
<dbReference type="Proteomes" id="UP001379533">
    <property type="component" value="Chromosome"/>
</dbReference>
<gene>
    <name evidence="1" type="ORF">LZC95_23585</name>
</gene>
<keyword evidence="2" id="KW-1185">Reference proteome</keyword>
<evidence type="ECO:0008006" key="3">
    <source>
        <dbReference type="Google" id="ProtNLM"/>
    </source>
</evidence>
<accession>A0ABZ2KNZ7</accession>
<dbReference type="RefSeq" id="WP_394850428.1">
    <property type="nucleotide sequence ID" value="NZ_CP089982.1"/>
</dbReference>
<protein>
    <recommendedName>
        <fullName evidence="3">Outer membrane protein beta-barrel domain-containing protein</fullName>
    </recommendedName>
</protein>
<dbReference type="SUPFAM" id="SSF56925">
    <property type="entry name" value="OMPA-like"/>
    <property type="match status" value="1"/>
</dbReference>
<dbReference type="InterPro" id="IPR011250">
    <property type="entry name" value="OMP/PagP_B-barrel"/>
</dbReference>
<dbReference type="EMBL" id="CP089982">
    <property type="protein sequence ID" value="WXA99784.1"/>
    <property type="molecule type" value="Genomic_DNA"/>
</dbReference>
<proteinExistence type="predicted"/>
<reference evidence="1 2" key="1">
    <citation type="submission" date="2021-12" db="EMBL/GenBank/DDBJ databases">
        <title>Discovery of the Pendulisporaceae a myxobacterial family with distinct sporulation behavior and unique specialized metabolism.</title>
        <authorList>
            <person name="Garcia R."/>
            <person name="Popoff A."/>
            <person name="Bader C.D."/>
            <person name="Loehr J."/>
            <person name="Walesch S."/>
            <person name="Walt C."/>
            <person name="Boldt J."/>
            <person name="Bunk B."/>
            <person name="Haeckl F.J.F.P.J."/>
            <person name="Gunesch A.P."/>
            <person name="Birkelbach J."/>
            <person name="Nuebel U."/>
            <person name="Pietschmann T."/>
            <person name="Bach T."/>
            <person name="Mueller R."/>
        </authorList>
    </citation>
    <scope>NUCLEOTIDE SEQUENCE [LARGE SCALE GENOMIC DNA]</scope>
    <source>
        <strain evidence="1 2">MSr12523</strain>
    </source>
</reference>
<name>A0ABZ2KNZ7_9BACT</name>